<dbReference type="PANTHER" id="PTHR45632">
    <property type="entry name" value="LD33804P"/>
    <property type="match status" value="1"/>
</dbReference>
<dbReference type="Gene3D" id="1.25.40.420">
    <property type="match status" value="1"/>
</dbReference>
<evidence type="ECO:0000256" key="3">
    <source>
        <dbReference type="SAM" id="MobiDB-lite"/>
    </source>
</evidence>
<feature type="region of interest" description="Disordered" evidence="3">
    <location>
        <begin position="644"/>
        <end position="663"/>
    </location>
</feature>
<evidence type="ECO:0000313" key="6">
    <source>
        <dbReference type="Proteomes" id="UP000245119"/>
    </source>
</evidence>
<dbReference type="SUPFAM" id="SSF117281">
    <property type="entry name" value="Kelch motif"/>
    <property type="match status" value="1"/>
</dbReference>
<dbReference type="OrthoDB" id="6095618at2759"/>
<feature type="compositionally biased region" description="Basic and acidic residues" evidence="3">
    <location>
        <begin position="686"/>
        <end position="703"/>
    </location>
</feature>
<dbReference type="InterPro" id="IPR015915">
    <property type="entry name" value="Kelch-typ_b-propeller"/>
</dbReference>
<dbReference type="SUPFAM" id="SSF54695">
    <property type="entry name" value="POZ domain"/>
    <property type="match status" value="1"/>
</dbReference>
<sequence>MASKYYDMSYGDEKEIALVPRKEVYLARYDENGVLRLFHHTHDDTVKERVARIIHDGLMEMWDVEQLFDLQVIIQEKVFLCHRVVMASLSGYFRSLLVSGMDLDGKGQAAVSLDPKYVTPKAFKLLLQLFYKGKDVIRPNTAMEILNAATYLQIIVVEYRCVDILARDLGERSCLKLWEWADNHNSQALALRARNVALAKFQIIRQTEDFLKLSPAHVTTLLGHDSLAFRYDDELLEAILDWVGYSREERRKYLKDLLPFVCFPYLSTKYVNELRNNDLIGLKTEFGSFLDEALTFHLAGLQKDGRRIQMDILARQSQTVKRLMPTMRRVMVLLGGCVVQQAPLTNVMAGYLDGAYYSKGLWIYAIASLPHDVGLHFASSVSKNDIYISGGSRAPYTFAMYVTNENTWRDLGRLPRGRQGHAMVHVDGRFYLLGGRDVNGEDGKQLVPEISMYDVEGSSWAEVGRLEVPVEGAPAVALGDKIFVFGGKNEKGESVSVVQCLDIKSKEVCLIAVLPHPVDNARAVVVGKEIVLVCPEGMIYKIRVSSAAAGSEFSRQESHEGGDPLPSIECLGLASAVASANTGDRKKALLMQKPHLDLSSRPPESSSQVPENADQDAEEVDVTWLDDHSKLFLEKIYVPKGGEADADHCGDDDNNGDHEGQAFDKHFEGDVSEFDYRCDVDSKKFHIDDEDPHHHDQIGKSGDEYNEDEAAEDDIGGYDEPDVTDDKYGGKEAREEVGSKEELLVCSDDEEEEEQEDEKESKVHLEQRKQQCTEVAVESLERSETTDADAARRTANAATMPQAVRPISMHIHRLTTMKKRQDFAIFARKADVYVVGGQAENGNFLDDILLVHVHSGHMCEFEGRLTIPMSCMQAEITTIPYYYLAQFFDAASCFYGDN</sequence>
<keyword evidence="1" id="KW-0880">Kelch repeat</keyword>
<dbReference type="Proteomes" id="UP000245119">
    <property type="component" value="Linkage Group LG1"/>
</dbReference>
<dbReference type="PROSITE" id="PS50097">
    <property type="entry name" value="BTB"/>
    <property type="match status" value="1"/>
</dbReference>
<dbReference type="CDD" id="cd18186">
    <property type="entry name" value="BTB_POZ_ZBTB_KLHL-like"/>
    <property type="match status" value="1"/>
</dbReference>
<dbReference type="SMART" id="SM00612">
    <property type="entry name" value="Kelch"/>
    <property type="match status" value="2"/>
</dbReference>
<dbReference type="Pfam" id="PF24681">
    <property type="entry name" value="Kelch_KLHDC2_KLHL20_DRC7"/>
    <property type="match status" value="1"/>
</dbReference>
<evidence type="ECO:0000259" key="4">
    <source>
        <dbReference type="PROSITE" id="PS50097"/>
    </source>
</evidence>
<evidence type="ECO:0000256" key="2">
    <source>
        <dbReference type="ARBA" id="ARBA00022737"/>
    </source>
</evidence>
<dbReference type="Gene3D" id="2.120.10.80">
    <property type="entry name" value="Kelch-type beta propeller"/>
    <property type="match status" value="1"/>
</dbReference>
<dbReference type="Pfam" id="PF00651">
    <property type="entry name" value="BTB"/>
    <property type="match status" value="1"/>
</dbReference>
<gene>
    <name evidence="5" type="ORF">C0Q70_00329</name>
</gene>
<dbReference type="SMART" id="SM00875">
    <property type="entry name" value="BACK"/>
    <property type="match status" value="1"/>
</dbReference>
<protein>
    <recommendedName>
        <fullName evidence="4">BTB domain-containing protein</fullName>
    </recommendedName>
</protein>
<dbReference type="PANTHER" id="PTHR45632:SF3">
    <property type="entry name" value="KELCH-LIKE PROTEIN 32"/>
    <property type="match status" value="1"/>
</dbReference>
<dbReference type="InterPro" id="IPR011333">
    <property type="entry name" value="SKP1/BTB/POZ_sf"/>
</dbReference>
<evidence type="ECO:0000256" key="1">
    <source>
        <dbReference type="ARBA" id="ARBA00022441"/>
    </source>
</evidence>
<feature type="domain" description="BTB" evidence="4">
    <location>
        <begin position="68"/>
        <end position="139"/>
    </location>
</feature>
<proteinExistence type="predicted"/>
<feature type="compositionally biased region" description="Basic and acidic residues" evidence="3">
    <location>
        <begin position="724"/>
        <end position="743"/>
    </location>
</feature>
<keyword evidence="2" id="KW-0677">Repeat</keyword>
<dbReference type="AlphaFoldDB" id="A0A2T7PWF7"/>
<reference evidence="5 6" key="1">
    <citation type="submission" date="2018-04" db="EMBL/GenBank/DDBJ databases">
        <title>The genome of golden apple snail Pomacea canaliculata provides insight into stress tolerance and invasive adaptation.</title>
        <authorList>
            <person name="Liu C."/>
            <person name="Liu B."/>
            <person name="Ren Y."/>
            <person name="Zhang Y."/>
            <person name="Wang H."/>
            <person name="Li S."/>
            <person name="Jiang F."/>
            <person name="Yin L."/>
            <person name="Zhang G."/>
            <person name="Qian W."/>
            <person name="Fan W."/>
        </authorList>
    </citation>
    <scope>NUCLEOTIDE SEQUENCE [LARGE SCALE GENOMIC DNA]</scope>
    <source>
        <strain evidence="5">SZHN2017</strain>
        <tissue evidence="5">Muscle</tissue>
    </source>
</reference>
<dbReference type="Gene3D" id="3.30.710.10">
    <property type="entry name" value="Potassium Channel Kv1.1, Chain A"/>
    <property type="match status" value="1"/>
</dbReference>
<dbReference type="InterPro" id="IPR011705">
    <property type="entry name" value="BACK"/>
</dbReference>
<feature type="compositionally biased region" description="Acidic residues" evidence="3">
    <location>
        <begin position="704"/>
        <end position="723"/>
    </location>
</feature>
<dbReference type="EMBL" id="PZQS01000001">
    <property type="protein sequence ID" value="PVD37728.1"/>
    <property type="molecule type" value="Genomic_DNA"/>
</dbReference>
<feature type="region of interest" description="Disordered" evidence="3">
    <location>
        <begin position="594"/>
        <end position="619"/>
    </location>
</feature>
<dbReference type="Pfam" id="PF07707">
    <property type="entry name" value="BACK"/>
    <property type="match status" value="1"/>
</dbReference>
<comment type="caution">
    <text evidence="5">The sequence shown here is derived from an EMBL/GenBank/DDBJ whole genome shotgun (WGS) entry which is preliminary data.</text>
</comment>
<organism evidence="5 6">
    <name type="scientific">Pomacea canaliculata</name>
    <name type="common">Golden apple snail</name>
    <dbReference type="NCBI Taxonomy" id="400727"/>
    <lineage>
        <taxon>Eukaryota</taxon>
        <taxon>Metazoa</taxon>
        <taxon>Spiralia</taxon>
        <taxon>Lophotrochozoa</taxon>
        <taxon>Mollusca</taxon>
        <taxon>Gastropoda</taxon>
        <taxon>Caenogastropoda</taxon>
        <taxon>Architaenioglossa</taxon>
        <taxon>Ampullarioidea</taxon>
        <taxon>Ampullariidae</taxon>
        <taxon>Pomacea</taxon>
    </lineage>
</organism>
<dbReference type="InterPro" id="IPR000210">
    <property type="entry name" value="BTB/POZ_dom"/>
</dbReference>
<dbReference type="STRING" id="400727.A0A2T7PWF7"/>
<keyword evidence="6" id="KW-1185">Reference proteome</keyword>
<evidence type="ECO:0000313" key="5">
    <source>
        <dbReference type="EMBL" id="PVD37728.1"/>
    </source>
</evidence>
<dbReference type="InterPro" id="IPR006652">
    <property type="entry name" value="Kelch_1"/>
</dbReference>
<name>A0A2T7PWF7_POMCA</name>
<feature type="region of interest" description="Disordered" evidence="3">
    <location>
        <begin position="686"/>
        <end position="764"/>
    </location>
</feature>
<accession>A0A2T7PWF7</accession>
<feature type="compositionally biased region" description="Acidic residues" evidence="3">
    <location>
        <begin position="747"/>
        <end position="758"/>
    </location>
</feature>
<dbReference type="SMART" id="SM00225">
    <property type="entry name" value="BTB"/>
    <property type="match status" value="1"/>
</dbReference>